<reference evidence="2" key="1">
    <citation type="journal article" date="2020" name="mSystems">
        <title>Genome- and Community-Level Interaction Insights into Carbon Utilization and Element Cycling Functions of Hydrothermarchaeota in Hydrothermal Sediment.</title>
        <authorList>
            <person name="Zhou Z."/>
            <person name="Liu Y."/>
            <person name="Xu W."/>
            <person name="Pan J."/>
            <person name="Luo Z.H."/>
            <person name="Li M."/>
        </authorList>
    </citation>
    <scope>NUCLEOTIDE SEQUENCE [LARGE SCALE GENOMIC DNA]</scope>
    <source>
        <strain evidence="2">SpSt-1182</strain>
    </source>
</reference>
<dbReference type="EMBL" id="DSBX01000222">
    <property type="protein sequence ID" value="HDQ99815.1"/>
    <property type="molecule type" value="Genomic_DNA"/>
</dbReference>
<organism evidence="2">
    <name type="scientific">candidate division WOR-3 bacterium</name>
    <dbReference type="NCBI Taxonomy" id="2052148"/>
    <lineage>
        <taxon>Bacteria</taxon>
        <taxon>Bacteria division WOR-3</taxon>
    </lineage>
</organism>
<feature type="compositionally biased region" description="Low complexity" evidence="1">
    <location>
        <begin position="25"/>
        <end position="35"/>
    </location>
</feature>
<sequence>MRRFREQRPHRDRVHDVVEREESVEVGQGEAVAAAKPEDEDREQGFEGQETAARAGLPFQFGEVALAVRFVLVAGRDEEKAGGRGRLRGRT</sequence>
<feature type="non-terminal residue" evidence="2">
    <location>
        <position position="91"/>
    </location>
</feature>
<protein>
    <submittedName>
        <fullName evidence="2">Uncharacterized protein</fullName>
    </submittedName>
</protein>
<evidence type="ECO:0000256" key="1">
    <source>
        <dbReference type="SAM" id="MobiDB-lite"/>
    </source>
</evidence>
<dbReference type="AlphaFoldDB" id="A0A7V0XFN1"/>
<accession>A0A7V0XFN1</accession>
<proteinExistence type="predicted"/>
<gene>
    <name evidence="2" type="ORF">ENN51_05985</name>
</gene>
<feature type="compositionally biased region" description="Basic and acidic residues" evidence="1">
    <location>
        <begin position="1"/>
        <end position="23"/>
    </location>
</feature>
<dbReference type="Proteomes" id="UP000885672">
    <property type="component" value="Unassembled WGS sequence"/>
</dbReference>
<name>A0A7V0XFN1_UNCW3</name>
<evidence type="ECO:0000313" key="2">
    <source>
        <dbReference type="EMBL" id="HDQ99815.1"/>
    </source>
</evidence>
<comment type="caution">
    <text evidence="2">The sequence shown here is derived from an EMBL/GenBank/DDBJ whole genome shotgun (WGS) entry which is preliminary data.</text>
</comment>
<feature type="region of interest" description="Disordered" evidence="1">
    <location>
        <begin position="1"/>
        <end position="42"/>
    </location>
</feature>